<sequence length="85" mass="8634">AEQVAAAGGAPDLRVLVEGGQGGGLGYEAALRVDGAPAVTHDAQHVLVGQVAAGEVDFVGVVDVVAHYKIQKHAGIEVLKRELLV</sequence>
<name>A0A699XN01_TANCI</name>
<gene>
    <name evidence="1" type="ORF">Tci_930210</name>
</gene>
<dbReference type="EMBL" id="BKCJ011850378">
    <property type="protein sequence ID" value="GFD58241.1"/>
    <property type="molecule type" value="Genomic_DNA"/>
</dbReference>
<accession>A0A699XN01</accession>
<dbReference type="AlphaFoldDB" id="A0A699XN01"/>
<protein>
    <submittedName>
        <fullName evidence="1">Uncharacterized protein</fullName>
    </submittedName>
</protein>
<proteinExistence type="predicted"/>
<feature type="non-terminal residue" evidence="1">
    <location>
        <position position="85"/>
    </location>
</feature>
<organism evidence="1">
    <name type="scientific">Tanacetum cinerariifolium</name>
    <name type="common">Dalmatian daisy</name>
    <name type="synonym">Chrysanthemum cinerariifolium</name>
    <dbReference type="NCBI Taxonomy" id="118510"/>
    <lineage>
        <taxon>Eukaryota</taxon>
        <taxon>Viridiplantae</taxon>
        <taxon>Streptophyta</taxon>
        <taxon>Embryophyta</taxon>
        <taxon>Tracheophyta</taxon>
        <taxon>Spermatophyta</taxon>
        <taxon>Magnoliopsida</taxon>
        <taxon>eudicotyledons</taxon>
        <taxon>Gunneridae</taxon>
        <taxon>Pentapetalae</taxon>
        <taxon>asterids</taxon>
        <taxon>campanulids</taxon>
        <taxon>Asterales</taxon>
        <taxon>Asteraceae</taxon>
        <taxon>Asteroideae</taxon>
        <taxon>Anthemideae</taxon>
        <taxon>Anthemidinae</taxon>
        <taxon>Tanacetum</taxon>
    </lineage>
</organism>
<feature type="non-terminal residue" evidence="1">
    <location>
        <position position="1"/>
    </location>
</feature>
<evidence type="ECO:0000313" key="1">
    <source>
        <dbReference type="EMBL" id="GFD58241.1"/>
    </source>
</evidence>
<reference evidence="1" key="1">
    <citation type="journal article" date="2019" name="Sci. Rep.">
        <title>Draft genome of Tanacetum cinerariifolium, the natural source of mosquito coil.</title>
        <authorList>
            <person name="Yamashiro T."/>
            <person name="Shiraishi A."/>
            <person name="Satake H."/>
            <person name="Nakayama K."/>
        </authorList>
    </citation>
    <scope>NUCLEOTIDE SEQUENCE</scope>
</reference>
<comment type="caution">
    <text evidence="1">The sequence shown here is derived from an EMBL/GenBank/DDBJ whole genome shotgun (WGS) entry which is preliminary data.</text>
</comment>